<dbReference type="InterPro" id="IPR013948">
    <property type="entry name" value="DNA_replication_reg_Sld3_C"/>
</dbReference>
<sequence>MSSSAVAGIDATRPARSRILTPSSEGSSNHKDELRSPEEHKRKRADSVAMDHLLKPSIAIKPHPPKLNVQPRILYPLMVLPRERLPLSCIDFHATNVDLASYRFFESHIKILDLESRMGSGPVVLLARKEASRAVYALERQPNGVYVVCRLGPWADLEALADDASAVCRERLRPTARTESQSQYGPSVITTPHIHNEEKIKRAAIEAIQTLVRKRPRSQSVSTLAESVKTEAAPEAATTTDSKLPSPTFRPEELARPLGEQLAQSSHPTTAISTSGIIEEPSQQLTTESLFETLRTQYFETLYKSMGSLAYFAKGPLSRARSAFHLDLEASLDIEDLIDFLKGLVLTTVQIDKKYRETVPALIAQMKTVVDSSDEGPKRKRRAKKMKIGKDGLYPHEEAHIRKWWATNKPELKEDETNVPTQQIRSLTSMLRTRETQLQMIIILEILALTPLKFADGAENSQLPLLPGAAESQGDAVVPSAKKRSKHNLPVLVDVHADRLTIWQSTASDEQLLLEDSQITQAPDGQSQQKASSEPLKDFCVDIIVPFFSHRLPELCDSINRKLGGPVIVKPTRPKVLKRPSSKRSPKPGAVAKRSLSGQPTRTLQRALSTEQQSRRSVSRGPSNMIALMRSATSTSLPGIKREASDPSLVKSALNAELDLMNRKSGPLSRSSSVSNLQDAKSNKKAQVEAELKEAISSLRKPNREVVGKALAEAAERRATVGSSAKKVRKPGRSSLGASVVKATPTNTRFRDVFAKPQVADTPIMSTEDVIPPSSLPSIVPSTGLRGAQRGGFRQSPTPDIERIGSTPTKAGSSFIRRPKNDEDVLPFPPSSPSLERRTMSAADLFNQSGVTNRKRKVSFTFSRDDELLATPVKGMKTKNIDMENQAAEPIPAKSVSIYEKLGWDDDLDDLL</sequence>
<reference evidence="4" key="1">
    <citation type="journal article" date="2016" name="Genome Biol. Evol.">
        <title>Comparative 'omics' of the Fusarium fujikuroi species complex highlights differences in genetic potential and metabolite synthesis.</title>
        <authorList>
            <person name="Niehaus E.-M."/>
            <person name="Muensterkoetter M."/>
            <person name="Proctor R.H."/>
            <person name="Brown D.W."/>
            <person name="Sharon A."/>
            <person name="Idan Y."/>
            <person name="Oren-Young L."/>
            <person name="Sieber C.M."/>
            <person name="Novak O."/>
            <person name="Pencik A."/>
            <person name="Tarkowska D."/>
            <person name="Hromadova K."/>
            <person name="Freeman S."/>
            <person name="Maymon M."/>
            <person name="Elazar M."/>
            <person name="Youssef S.A."/>
            <person name="El-Shabrawy E.S.M."/>
            <person name="Shalaby A.B.A."/>
            <person name="Houterman P."/>
            <person name="Brock N.L."/>
            <person name="Burkhardt I."/>
            <person name="Tsavkelova E.A."/>
            <person name="Dickschat J.S."/>
            <person name="Galuszka P."/>
            <person name="Gueldener U."/>
            <person name="Tudzynski B."/>
        </authorList>
    </citation>
    <scope>NUCLEOTIDE SEQUENCE [LARGE SCALE GENOMIC DNA]</scope>
    <source>
        <strain evidence="4">MRC7560</strain>
    </source>
</reference>
<dbReference type="PANTHER" id="PTHR28067">
    <property type="entry name" value="DNA REPLICATION REGULATOR SLD3"/>
    <property type="match status" value="1"/>
</dbReference>
<dbReference type="VEuPathDB" id="FungiDB:FMAN_04309"/>
<feature type="domain" description="DNA replication regulator Sld3 C-terminal" evidence="2">
    <location>
        <begin position="290"/>
        <end position="810"/>
    </location>
</feature>
<feature type="region of interest" description="Disordered" evidence="1">
    <location>
        <begin position="219"/>
        <end position="252"/>
    </location>
</feature>
<dbReference type="Gene3D" id="1.20.58.2130">
    <property type="match status" value="1"/>
</dbReference>
<dbReference type="RefSeq" id="XP_041679804.1">
    <property type="nucleotide sequence ID" value="XM_041828996.1"/>
</dbReference>
<feature type="compositionally biased region" description="Basic and acidic residues" evidence="1">
    <location>
        <begin position="28"/>
        <end position="40"/>
    </location>
</feature>
<proteinExistence type="predicted"/>
<feature type="region of interest" description="Disordered" evidence="1">
    <location>
        <begin position="662"/>
        <end position="686"/>
    </location>
</feature>
<protein>
    <recommendedName>
        <fullName evidence="2">DNA replication regulator Sld3 C-terminal domain-containing protein</fullName>
    </recommendedName>
</protein>
<gene>
    <name evidence="3" type="ORF">FMAN_04309</name>
</gene>
<feature type="region of interest" description="Disordered" evidence="1">
    <location>
        <begin position="570"/>
        <end position="624"/>
    </location>
</feature>
<accession>A0A1L7T2G4</accession>
<feature type="region of interest" description="Disordered" evidence="1">
    <location>
        <begin position="1"/>
        <end position="47"/>
    </location>
</feature>
<evidence type="ECO:0000313" key="3">
    <source>
        <dbReference type="EMBL" id="CVK89447.1"/>
    </source>
</evidence>
<dbReference type="GeneID" id="65083579"/>
<name>A0A1L7T2G4_FUSMA</name>
<feature type="compositionally biased region" description="Polar residues" evidence="1">
    <location>
        <begin position="668"/>
        <end position="680"/>
    </location>
</feature>
<evidence type="ECO:0000313" key="4">
    <source>
        <dbReference type="Proteomes" id="UP000184255"/>
    </source>
</evidence>
<evidence type="ECO:0000256" key="1">
    <source>
        <dbReference type="SAM" id="MobiDB-lite"/>
    </source>
</evidence>
<dbReference type="GO" id="GO:0031261">
    <property type="term" value="C:DNA replication preinitiation complex"/>
    <property type="evidence" value="ECO:0007669"/>
    <property type="project" value="TreeGrafter"/>
</dbReference>
<dbReference type="EMBL" id="FCQH01000003">
    <property type="protein sequence ID" value="CVK89447.1"/>
    <property type="molecule type" value="Genomic_DNA"/>
</dbReference>
<keyword evidence="4" id="KW-1185">Reference proteome</keyword>
<feature type="compositionally biased region" description="Polar residues" evidence="1">
    <location>
        <begin position="596"/>
        <end position="622"/>
    </location>
</feature>
<dbReference type="GO" id="GO:0006270">
    <property type="term" value="P:DNA replication initiation"/>
    <property type="evidence" value="ECO:0007669"/>
    <property type="project" value="InterPro"/>
</dbReference>
<feature type="region of interest" description="Disordered" evidence="1">
    <location>
        <begin position="784"/>
        <end position="836"/>
    </location>
</feature>
<dbReference type="InterPro" id="IPR042511">
    <property type="entry name" value="Sld3"/>
</dbReference>
<feature type="compositionally biased region" description="Basic residues" evidence="1">
    <location>
        <begin position="572"/>
        <end position="586"/>
    </location>
</feature>
<dbReference type="Pfam" id="PF08639">
    <property type="entry name" value="Sld3_STD"/>
    <property type="match status" value="1"/>
</dbReference>
<evidence type="ECO:0000259" key="2">
    <source>
        <dbReference type="Pfam" id="PF08639"/>
    </source>
</evidence>
<comment type="caution">
    <text evidence="3">The sequence shown here is derived from an EMBL/GenBank/DDBJ whole genome shotgun (WGS) entry which is preliminary data.</text>
</comment>
<feature type="compositionally biased region" description="Low complexity" evidence="1">
    <location>
        <begin position="230"/>
        <end position="240"/>
    </location>
</feature>
<dbReference type="Proteomes" id="UP000184255">
    <property type="component" value="Unassembled WGS sequence"/>
</dbReference>
<organism evidence="3 4">
    <name type="scientific">Fusarium mangiferae</name>
    <name type="common">Mango malformation disease fungus</name>
    <dbReference type="NCBI Taxonomy" id="192010"/>
    <lineage>
        <taxon>Eukaryota</taxon>
        <taxon>Fungi</taxon>
        <taxon>Dikarya</taxon>
        <taxon>Ascomycota</taxon>
        <taxon>Pezizomycotina</taxon>
        <taxon>Sordariomycetes</taxon>
        <taxon>Hypocreomycetidae</taxon>
        <taxon>Hypocreales</taxon>
        <taxon>Nectriaceae</taxon>
        <taxon>Fusarium</taxon>
        <taxon>Fusarium fujikuroi species complex</taxon>
    </lineage>
</organism>
<dbReference type="AlphaFoldDB" id="A0A1L7T2G4"/>
<dbReference type="PANTHER" id="PTHR28067:SF1">
    <property type="entry name" value="DNA REPLICATION REGULATOR SLD3"/>
    <property type="match status" value="1"/>
</dbReference>